<dbReference type="PANTHER" id="PTHR36833">
    <property type="entry name" value="SLR0610 PROTEIN-RELATED"/>
    <property type="match status" value="1"/>
</dbReference>
<keyword evidence="1" id="KW-0472">Membrane</keyword>
<dbReference type="AlphaFoldDB" id="A0A6J4UIB2"/>
<evidence type="ECO:0000313" key="2">
    <source>
        <dbReference type="EMBL" id="CAA9551610.1"/>
    </source>
</evidence>
<proteinExistence type="predicted"/>
<keyword evidence="1" id="KW-1133">Transmembrane helix</keyword>
<evidence type="ECO:0008006" key="3">
    <source>
        <dbReference type="Google" id="ProtNLM"/>
    </source>
</evidence>
<reference evidence="2" key="1">
    <citation type="submission" date="2020-02" db="EMBL/GenBank/DDBJ databases">
        <authorList>
            <person name="Meier V. D."/>
        </authorList>
    </citation>
    <scope>NUCLEOTIDE SEQUENCE</scope>
    <source>
        <strain evidence="2">AVDCRST_MAG43</strain>
    </source>
</reference>
<dbReference type="PANTHER" id="PTHR36833:SF1">
    <property type="entry name" value="INTEGRAL MEMBRANE TRANSPORT PROTEIN"/>
    <property type="match status" value="1"/>
</dbReference>
<feature type="transmembrane region" description="Helical" evidence="1">
    <location>
        <begin position="30"/>
        <end position="54"/>
    </location>
</feature>
<accession>A0A6J4UIB2</accession>
<gene>
    <name evidence="2" type="ORF">AVDCRST_MAG43-1102</name>
</gene>
<feature type="transmembrane region" description="Helical" evidence="1">
    <location>
        <begin position="151"/>
        <end position="171"/>
    </location>
</feature>
<protein>
    <recommendedName>
        <fullName evidence="3">Efflux ABC transporter, permease protein</fullName>
    </recommendedName>
</protein>
<organism evidence="2">
    <name type="scientific">uncultured Thermomicrobiales bacterium</name>
    <dbReference type="NCBI Taxonomy" id="1645740"/>
    <lineage>
        <taxon>Bacteria</taxon>
        <taxon>Pseudomonadati</taxon>
        <taxon>Thermomicrobiota</taxon>
        <taxon>Thermomicrobia</taxon>
        <taxon>Thermomicrobiales</taxon>
        <taxon>environmental samples</taxon>
    </lineage>
</organism>
<name>A0A6J4UIB2_9BACT</name>
<dbReference type="EMBL" id="CADCWI010000057">
    <property type="protein sequence ID" value="CAA9551610.1"/>
    <property type="molecule type" value="Genomic_DNA"/>
</dbReference>
<keyword evidence="1" id="KW-0812">Transmembrane</keyword>
<sequence>MDSAREIGGDLAIAGRIAALRVRGQMQYRASFLMGIAGNFIINFAEILVLWVLFQRFSNLGGWSLSEVLFLHGLSMVMFSIGDTFAEGVGSVPEMIREGTFDRILVRPMSAYVQSLVNEVSLRHIGLLAQGVLVFGVALRLVDVEWTALKVFYLGVVIASGAVLFLALFTVEAIVSFWTVNSIEAVNAFTYGGSDLGQYPLHIFDRWLRGLFLWFIPIGFLTYYPALYMLDKPDPLGLPKIASFMAPFASLAFCGAVGWGWRLAIRHYRSAGS</sequence>
<evidence type="ECO:0000256" key="1">
    <source>
        <dbReference type="SAM" id="Phobius"/>
    </source>
</evidence>
<dbReference type="InterPro" id="IPR010390">
    <property type="entry name" value="ABC-2_transporter-like"/>
</dbReference>
<feature type="transmembrane region" description="Helical" evidence="1">
    <location>
        <begin position="241"/>
        <end position="261"/>
    </location>
</feature>
<feature type="transmembrane region" description="Helical" evidence="1">
    <location>
        <begin position="120"/>
        <end position="139"/>
    </location>
</feature>
<dbReference type="Pfam" id="PF06182">
    <property type="entry name" value="ABC2_membrane_6"/>
    <property type="match status" value="1"/>
</dbReference>
<feature type="transmembrane region" description="Helical" evidence="1">
    <location>
        <begin position="211"/>
        <end position="229"/>
    </location>
</feature>
<feature type="transmembrane region" description="Helical" evidence="1">
    <location>
        <begin position="60"/>
        <end position="81"/>
    </location>
</feature>